<accession>A0A173ZAK5</accession>
<dbReference type="EMBL" id="WDEH01000063">
    <property type="protein sequence ID" value="KAB6131541.1"/>
    <property type="molecule type" value="Genomic_DNA"/>
</dbReference>
<dbReference type="EMBL" id="QRNE01000092">
    <property type="protein sequence ID" value="RHK23863.1"/>
    <property type="molecule type" value="Genomic_DNA"/>
</dbReference>
<organism evidence="3 4">
    <name type="scientific">Bacteroides xylanisolvens</name>
    <dbReference type="NCBI Taxonomy" id="371601"/>
    <lineage>
        <taxon>Bacteria</taxon>
        <taxon>Pseudomonadati</taxon>
        <taxon>Bacteroidota</taxon>
        <taxon>Bacteroidia</taxon>
        <taxon>Bacteroidales</taxon>
        <taxon>Bacteroidaceae</taxon>
        <taxon>Bacteroides</taxon>
    </lineage>
</organism>
<reference evidence="5 6" key="2">
    <citation type="journal article" date="2019" name="Nat. Med.">
        <title>A library of human gut bacterial isolates paired with longitudinal multiomics data enables mechanistic microbiome research.</title>
        <authorList>
            <person name="Poyet M."/>
            <person name="Groussin M."/>
            <person name="Gibbons S.M."/>
            <person name="Avila-Pacheco J."/>
            <person name="Jiang X."/>
            <person name="Kearney S.M."/>
            <person name="Perrotta A.R."/>
            <person name="Berdy B."/>
            <person name="Zhao S."/>
            <person name="Lieberman T.D."/>
            <person name="Swanson P.K."/>
            <person name="Smith M."/>
            <person name="Roesemann S."/>
            <person name="Alexander J.E."/>
            <person name="Rich S.A."/>
            <person name="Livny J."/>
            <person name="Vlamakis H."/>
            <person name="Clish C."/>
            <person name="Bullock K."/>
            <person name="Deik A."/>
            <person name="Scott J."/>
            <person name="Pierce K.A."/>
            <person name="Xavier R.J."/>
            <person name="Alm E.J."/>
        </authorList>
    </citation>
    <scope>NUCLEOTIDE SEQUENCE [LARGE SCALE GENOMIC DNA]</scope>
    <source>
        <strain evidence="2 5">BIOML-A16</strain>
        <strain evidence="1 6">BIOML-A62</strain>
    </source>
</reference>
<dbReference type="AlphaFoldDB" id="A0A173ZAK5"/>
<proteinExistence type="predicted"/>
<dbReference type="PROSITE" id="PS51257">
    <property type="entry name" value="PROKAR_LIPOPROTEIN"/>
    <property type="match status" value="1"/>
</dbReference>
<dbReference type="Proteomes" id="UP000487596">
    <property type="component" value="Unassembled WGS sequence"/>
</dbReference>
<dbReference type="Proteomes" id="UP000438288">
    <property type="component" value="Unassembled WGS sequence"/>
</dbReference>
<evidence type="ECO:0000313" key="4">
    <source>
        <dbReference type="Proteomes" id="UP000285503"/>
    </source>
</evidence>
<dbReference type="Proteomes" id="UP000285503">
    <property type="component" value="Unassembled WGS sequence"/>
</dbReference>
<comment type="caution">
    <text evidence="3">The sequence shown here is derived from an EMBL/GenBank/DDBJ whole genome shotgun (WGS) entry which is preliminary data.</text>
</comment>
<evidence type="ECO:0000313" key="2">
    <source>
        <dbReference type="EMBL" id="KAB6336991.1"/>
    </source>
</evidence>
<protein>
    <submittedName>
        <fullName evidence="3">Uncharacterized protein</fullName>
    </submittedName>
</protein>
<gene>
    <name evidence="3" type="ORF">DW075_15690</name>
    <name evidence="1" type="ORF">GA424_23665</name>
    <name evidence="2" type="ORF">GAZ43_20555</name>
</gene>
<evidence type="ECO:0000313" key="1">
    <source>
        <dbReference type="EMBL" id="KAB6131541.1"/>
    </source>
</evidence>
<dbReference type="Pfam" id="PF18979">
    <property type="entry name" value="DUF5715"/>
    <property type="match status" value="1"/>
</dbReference>
<dbReference type="InterPro" id="IPR043769">
    <property type="entry name" value="DUF5715"/>
</dbReference>
<evidence type="ECO:0000313" key="6">
    <source>
        <dbReference type="Proteomes" id="UP000487596"/>
    </source>
</evidence>
<dbReference type="RefSeq" id="WP_008645471.1">
    <property type="nucleotide sequence ID" value="NZ_CP045612.1"/>
</dbReference>
<evidence type="ECO:0000313" key="3">
    <source>
        <dbReference type="EMBL" id="RHK23863.1"/>
    </source>
</evidence>
<name>A0A173ZAK5_9BACE</name>
<dbReference type="GeneID" id="69483767"/>
<evidence type="ECO:0000313" key="5">
    <source>
        <dbReference type="Proteomes" id="UP000438288"/>
    </source>
</evidence>
<dbReference type="EMBL" id="WDCP01000067">
    <property type="protein sequence ID" value="KAB6336991.1"/>
    <property type="molecule type" value="Genomic_DNA"/>
</dbReference>
<sequence>MTIYKLRILPLFLLVIGLTTLTSGCKKKDMSLKLNEPRNIRGVVSYKRSFPDLNDAHLEVAKKIGIHPLADREAAEDMKEKLTHITDNEFYVVDSLTHSIPYLVPRASALLDTIGSNFLDSLAAKGLNPNQVIITSVLRTENDVKRLRRRNGNASANSAHCFGATFDVSWKRFKKVEDKGGRPLQDVSADTLKLVLSEVLRDLRQAEKCYIKYELKQGCFHITAR</sequence>
<reference evidence="3 4" key="1">
    <citation type="submission" date="2018-08" db="EMBL/GenBank/DDBJ databases">
        <title>A genome reference for cultivated species of the human gut microbiota.</title>
        <authorList>
            <person name="Zou Y."/>
            <person name="Xue W."/>
            <person name="Luo G."/>
        </authorList>
    </citation>
    <scope>NUCLEOTIDE SEQUENCE [LARGE SCALE GENOMIC DNA]</scope>
    <source>
        <strain evidence="3 4">AF46-11NS</strain>
    </source>
</reference>